<comment type="caution">
    <text evidence="1">The sequence shown here is derived from an EMBL/GenBank/DDBJ whole genome shotgun (WGS) entry which is preliminary data.</text>
</comment>
<protein>
    <recommendedName>
        <fullName evidence="3">Resolvase/invertase-type recombinase catalytic domain-containing protein</fullName>
    </recommendedName>
</protein>
<name>A0ABN2ITL7_9ACTN</name>
<dbReference type="EMBL" id="BAAANF010000023">
    <property type="protein sequence ID" value="GAA1711559.1"/>
    <property type="molecule type" value="Genomic_DNA"/>
</dbReference>
<proteinExistence type="predicted"/>
<evidence type="ECO:0000313" key="1">
    <source>
        <dbReference type="EMBL" id="GAA1711559.1"/>
    </source>
</evidence>
<accession>A0ABN2ITL7</accession>
<dbReference type="Proteomes" id="UP001500280">
    <property type="component" value="Unassembled WGS sequence"/>
</dbReference>
<evidence type="ECO:0000313" key="2">
    <source>
        <dbReference type="Proteomes" id="UP001500280"/>
    </source>
</evidence>
<evidence type="ECO:0008006" key="3">
    <source>
        <dbReference type="Google" id="ProtNLM"/>
    </source>
</evidence>
<sequence length="109" mass="12199">MIVDDEDFTKPMLLGYVRRDLLVTDGQVNQLEREMARFAHAEGFSMGSTYVEKPGTWPAAFEALVESVNRYDVTAIVLPSLLHFAVLGPDIKNIFERATDARVLVLDSP</sequence>
<gene>
    <name evidence="1" type="ORF">GCM10009745_69570</name>
</gene>
<keyword evidence="2" id="KW-1185">Reference proteome</keyword>
<organism evidence="1 2">
    <name type="scientific">Kribbella yunnanensis</name>
    <dbReference type="NCBI Taxonomy" id="190194"/>
    <lineage>
        <taxon>Bacteria</taxon>
        <taxon>Bacillati</taxon>
        <taxon>Actinomycetota</taxon>
        <taxon>Actinomycetes</taxon>
        <taxon>Propionibacteriales</taxon>
        <taxon>Kribbellaceae</taxon>
        <taxon>Kribbella</taxon>
    </lineage>
</organism>
<reference evidence="1 2" key="1">
    <citation type="journal article" date="2019" name="Int. J. Syst. Evol. Microbiol.">
        <title>The Global Catalogue of Microorganisms (GCM) 10K type strain sequencing project: providing services to taxonomists for standard genome sequencing and annotation.</title>
        <authorList>
            <consortium name="The Broad Institute Genomics Platform"/>
            <consortium name="The Broad Institute Genome Sequencing Center for Infectious Disease"/>
            <person name="Wu L."/>
            <person name="Ma J."/>
        </authorList>
    </citation>
    <scope>NUCLEOTIDE SEQUENCE [LARGE SCALE GENOMIC DNA]</scope>
    <source>
        <strain evidence="1 2">JCM 14307</strain>
    </source>
</reference>